<organism evidence="2 3">
    <name type="scientific">Paeniroseomonas aquatica</name>
    <dbReference type="NCBI Taxonomy" id="373043"/>
    <lineage>
        <taxon>Bacteria</taxon>
        <taxon>Pseudomonadati</taxon>
        <taxon>Pseudomonadota</taxon>
        <taxon>Alphaproteobacteria</taxon>
        <taxon>Acetobacterales</taxon>
        <taxon>Acetobacteraceae</taxon>
        <taxon>Paeniroseomonas</taxon>
    </lineage>
</organism>
<dbReference type="Proteomes" id="UP001529369">
    <property type="component" value="Unassembled WGS sequence"/>
</dbReference>
<dbReference type="PANTHER" id="PTHR47829">
    <property type="entry name" value="HYDROLASE, PUTATIVE (AFU_ORTHOLOGUE AFUA_1G12880)-RELATED"/>
    <property type="match status" value="1"/>
</dbReference>
<dbReference type="InterPro" id="IPR052898">
    <property type="entry name" value="ACAD10-like"/>
</dbReference>
<dbReference type="InterPro" id="IPR002575">
    <property type="entry name" value="Aminoglycoside_PTrfase"/>
</dbReference>
<dbReference type="InterPro" id="IPR041726">
    <property type="entry name" value="ACAD10_11_N"/>
</dbReference>
<protein>
    <submittedName>
        <fullName evidence="2">Phosphotransferase family protein</fullName>
    </submittedName>
</protein>
<dbReference type="Pfam" id="PF01636">
    <property type="entry name" value="APH"/>
    <property type="match status" value="1"/>
</dbReference>
<dbReference type="RefSeq" id="WP_290317552.1">
    <property type="nucleotide sequence ID" value="NZ_JAUFPN010000152.1"/>
</dbReference>
<name>A0ABT8A8E4_9PROT</name>
<gene>
    <name evidence="2" type="ORF">QWZ14_15110</name>
</gene>
<dbReference type="InterPro" id="IPR011009">
    <property type="entry name" value="Kinase-like_dom_sf"/>
</dbReference>
<sequence>MAEFDPAKLDAFLRATIPGLAGTMELQRISGGQSNPTFFVSYGNRRLVLRKKPPGVTLPSAHAVDREARILQALAPTPVPVPPVVVFHAEPDVVGTPFYVMDRVEGRVFASCDLPGAAVAERRAMYLSFAETLAKLHDVDWQAAGLEGFGRPGNYFERQVGRWTRQWESQRFRDIPELTELAAWVAAHLPPDDGESSIVHGDYRPGNVMFGTQSPGIVAVLDWELSTIGHPLADLAFSVIAWRSAPNEYGGMLGLDIEALGIPTEAEYVAHYYACRQRPAPRLAPFHVAFSMFRFAVIFEGIAARARAGNAASADAAAVGELSIAFARRGLANTGA</sequence>
<feature type="domain" description="Aminoglycoside phosphotransferase" evidence="1">
    <location>
        <begin position="26"/>
        <end position="246"/>
    </location>
</feature>
<evidence type="ECO:0000313" key="3">
    <source>
        <dbReference type="Proteomes" id="UP001529369"/>
    </source>
</evidence>
<reference evidence="3" key="1">
    <citation type="journal article" date="2019" name="Int. J. Syst. Evol. Microbiol.">
        <title>The Global Catalogue of Microorganisms (GCM) 10K type strain sequencing project: providing services to taxonomists for standard genome sequencing and annotation.</title>
        <authorList>
            <consortium name="The Broad Institute Genomics Platform"/>
            <consortium name="The Broad Institute Genome Sequencing Center for Infectious Disease"/>
            <person name="Wu L."/>
            <person name="Ma J."/>
        </authorList>
    </citation>
    <scope>NUCLEOTIDE SEQUENCE [LARGE SCALE GENOMIC DNA]</scope>
    <source>
        <strain evidence="3">CECT 7131</strain>
    </source>
</reference>
<evidence type="ECO:0000259" key="1">
    <source>
        <dbReference type="Pfam" id="PF01636"/>
    </source>
</evidence>
<dbReference type="SUPFAM" id="SSF56112">
    <property type="entry name" value="Protein kinase-like (PK-like)"/>
    <property type="match status" value="1"/>
</dbReference>
<comment type="caution">
    <text evidence="2">The sequence shown here is derived from an EMBL/GenBank/DDBJ whole genome shotgun (WGS) entry which is preliminary data.</text>
</comment>
<dbReference type="EMBL" id="JAUFPN010000152">
    <property type="protein sequence ID" value="MDN3565696.1"/>
    <property type="molecule type" value="Genomic_DNA"/>
</dbReference>
<dbReference type="PANTHER" id="PTHR47829:SF1">
    <property type="entry name" value="HAD FAMILY PHOSPHATASE"/>
    <property type="match status" value="1"/>
</dbReference>
<evidence type="ECO:0000313" key="2">
    <source>
        <dbReference type="EMBL" id="MDN3565696.1"/>
    </source>
</evidence>
<dbReference type="CDD" id="cd05154">
    <property type="entry name" value="ACAD10_11_N-like"/>
    <property type="match status" value="1"/>
</dbReference>
<keyword evidence="3" id="KW-1185">Reference proteome</keyword>
<proteinExistence type="predicted"/>
<accession>A0ABT8A8E4</accession>
<dbReference type="Gene3D" id="3.30.200.20">
    <property type="entry name" value="Phosphorylase Kinase, domain 1"/>
    <property type="match status" value="1"/>
</dbReference>
<dbReference type="Gene3D" id="3.90.1200.10">
    <property type="match status" value="1"/>
</dbReference>